<evidence type="ECO:0000256" key="1">
    <source>
        <dbReference type="SAM" id="Phobius"/>
    </source>
</evidence>
<reference evidence="2" key="3">
    <citation type="submission" date="2025-09" db="UniProtKB">
        <authorList>
            <consortium name="Ensembl"/>
        </authorList>
    </citation>
    <scope>IDENTIFICATION</scope>
    <source>
        <strain evidence="2">breed Abyssinian</strain>
    </source>
</reference>
<proteinExistence type="predicted"/>
<sequence length="71" mass="8254">KKCLFIYFERESQVDCILHPDAPITSLYNLDSNPILNMPLTDIFSQSVGYLLVLLVVSFTVQKRFILMWSQ</sequence>
<protein>
    <submittedName>
        <fullName evidence="2">Uncharacterized protein</fullName>
    </submittedName>
</protein>
<keyword evidence="3" id="KW-1185">Reference proteome</keyword>
<reference evidence="2 3" key="1">
    <citation type="submission" date="2021-02" db="EMBL/GenBank/DDBJ databases">
        <title>Safari Cat Assemblies.</title>
        <authorList>
            <person name="Bredemeyer K.R."/>
            <person name="Murphy W.J."/>
        </authorList>
    </citation>
    <scope>NUCLEOTIDE SEQUENCE [LARGE SCALE GENOMIC DNA]</scope>
</reference>
<evidence type="ECO:0000313" key="3">
    <source>
        <dbReference type="Proteomes" id="UP000823872"/>
    </source>
</evidence>
<name>A0ABI7XCX6_FELCA</name>
<evidence type="ECO:0000313" key="2">
    <source>
        <dbReference type="Ensembl" id="ENSFCTP00005020377.1"/>
    </source>
</evidence>
<keyword evidence="1" id="KW-1133">Transmembrane helix</keyword>
<dbReference type="Proteomes" id="UP000823872">
    <property type="component" value="Chromosome D2"/>
</dbReference>
<reference evidence="2" key="2">
    <citation type="submission" date="2025-08" db="UniProtKB">
        <authorList>
            <consortium name="Ensembl"/>
        </authorList>
    </citation>
    <scope>IDENTIFICATION</scope>
    <source>
        <strain evidence="2">breed Abyssinian</strain>
    </source>
</reference>
<accession>A0ABI7XCX6</accession>
<feature type="transmembrane region" description="Helical" evidence="1">
    <location>
        <begin position="43"/>
        <end position="61"/>
    </location>
</feature>
<dbReference type="Ensembl" id="ENSFCTT00005031029.1">
    <property type="protein sequence ID" value="ENSFCTP00005020377.1"/>
    <property type="gene ID" value="ENSFCTG00005011119.1"/>
</dbReference>
<keyword evidence="1" id="KW-0812">Transmembrane</keyword>
<keyword evidence="1" id="KW-0472">Membrane</keyword>
<organism evidence="2 3">
    <name type="scientific">Felis catus</name>
    <name type="common">Cat</name>
    <name type="synonym">Felis silvestris catus</name>
    <dbReference type="NCBI Taxonomy" id="9685"/>
    <lineage>
        <taxon>Eukaryota</taxon>
        <taxon>Metazoa</taxon>
        <taxon>Chordata</taxon>
        <taxon>Craniata</taxon>
        <taxon>Vertebrata</taxon>
        <taxon>Euteleostomi</taxon>
        <taxon>Mammalia</taxon>
        <taxon>Eutheria</taxon>
        <taxon>Laurasiatheria</taxon>
        <taxon>Carnivora</taxon>
        <taxon>Feliformia</taxon>
        <taxon>Felidae</taxon>
        <taxon>Felinae</taxon>
        <taxon>Felis</taxon>
    </lineage>
</organism>